<dbReference type="InterPro" id="IPR023614">
    <property type="entry name" value="Porin_dom_sf"/>
</dbReference>
<dbReference type="PANTHER" id="PTHR34501:SF2">
    <property type="entry name" value="OUTER MEMBRANE PORIN F-RELATED"/>
    <property type="match status" value="1"/>
</dbReference>
<protein>
    <submittedName>
        <fullName evidence="6">Hypothetical outer membrane protein</fullName>
    </submittedName>
</protein>
<dbReference type="STRING" id="298386.PBPRB1639"/>
<dbReference type="CDD" id="cd00342">
    <property type="entry name" value="gram_neg_porins"/>
    <property type="match status" value="1"/>
</dbReference>
<evidence type="ECO:0000256" key="1">
    <source>
        <dbReference type="ARBA" id="ARBA00004571"/>
    </source>
</evidence>
<evidence type="ECO:0000256" key="5">
    <source>
        <dbReference type="SAM" id="SignalP"/>
    </source>
</evidence>
<dbReference type="eggNOG" id="COG3203">
    <property type="taxonomic scope" value="Bacteria"/>
</dbReference>
<organism evidence="6 7">
    <name type="scientific">Photobacterium profundum (strain SS9)</name>
    <dbReference type="NCBI Taxonomy" id="298386"/>
    <lineage>
        <taxon>Bacteria</taxon>
        <taxon>Pseudomonadati</taxon>
        <taxon>Pseudomonadota</taxon>
        <taxon>Gammaproteobacteria</taxon>
        <taxon>Vibrionales</taxon>
        <taxon>Vibrionaceae</taxon>
        <taxon>Photobacterium</taxon>
    </lineage>
</organism>
<keyword evidence="4" id="KW-0472">Membrane</keyword>
<dbReference type="InterPro" id="IPR001897">
    <property type="entry name" value="Porin_gammaproteobac"/>
</dbReference>
<evidence type="ECO:0000256" key="3">
    <source>
        <dbReference type="ARBA" id="ARBA00022729"/>
    </source>
</evidence>
<dbReference type="GO" id="GO:0015288">
    <property type="term" value="F:porin activity"/>
    <property type="evidence" value="ECO:0007669"/>
    <property type="project" value="InterPro"/>
</dbReference>
<evidence type="ECO:0000256" key="2">
    <source>
        <dbReference type="ARBA" id="ARBA00007539"/>
    </source>
</evidence>
<evidence type="ECO:0000313" key="6">
    <source>
        <dbReference type="EMBL" id="CAG23499.1"/>
    </source>
</evidence>
<dbReference type="PRINTS" id="PR00183">
    <property type="entry name" value="ECOLIPORIN"/>
</dbReference>
<dbReference type="Gene3D" id="2.40.160.10">
    <property type="entry name" value="Porin"/>
    <property type="match status" value="1"/>
</dbReference>
<dbReference type="Pfam" id="PF00267">
    <property type="entry name" value="Porin_1"/>
    <property type="match status" value="1"/>
</dbReference>
<name>Q6LGT1_PHOPR</name>
<gene>
    <name evidence="6" type="ordered locus">PBPRB1639</name>
</gene>
<evidence type="ECO:0000313" key="7">
    <source>
        <dbReference type="Proteomes" id="UP000000593"/>
    </source>
</evidence>
<dbReference type="AlphaFoldDB" id="Q6LGT1"/>
<feature type="chain" id="PRO_5004277448" evidence="5">
    <location>
        <begin position="27"/>
        <end position="339"/>
    </location>
</feature>
<dbReference type="KEGG" id="ppr:PBPRB1639"/>
<dbReference type="GO" id="GO:0034220">
    <property type="term" value="P:monoatomic ion transmembrane transport"/>
    <property type="evidence" value="ECO:0007669"/>
    <property type="project" value="InterPro"/>
</dbReference>
<reference evidence="7" key="1">
    <citation type="journal article" date="2005" name="Science">
        <title>Life at depth: Photobacterium profundum genome sequence and expression analysis.</title>
        <authorList>
            <person name="Vezzi A."/>
            <person name="Campanaro S."/>
            <person name="D'Angelo M."/>
            <person name="Simonato F."/>
            <person name="Vitulo N."/>
            <person name="Lauro F.M."/>
            <person name="Cestaro A."/>
            <person name="Malacrida G."/>
            <person name="Simionati B."/>
            <person name="Cannata N."/>
            <person name="Romualdi C."/>
            <person name="Bartlett D.H."/>
            <person name="Valle G."/>
        </authorList>
    </citation>
    <scope>NUCLEOTIDE SEQUENCE [LARGE SCALE GENOMIC DNA]</scope>
    <source>
        <strain evidence="7">ATCC BAA-1253 / SS9</strain>
    </source>
</reference>
<comment type="similarity">
    <text evidence="2">Belongs to the Gram-negative porin family.</text>
</comment>
<dbReference type="InterPro" id="IPR001702">
    <property type="entry name" value="Porin_Gram-ve"/>
</dbReference>
<keyword evidence="3 5" id="KW-0732">Signal</keyword>
<dbReference type="HOGENOM" id="CLU_058202_1_2_6"/>
<dbReference type="InterPro" id="IPR050298">
    <property type="entry name" value="Gram-neg_bact_OMP"/>
</dbReference>
<dbReference type="EMBL" id="CR378680">
    <property type="protein sequence ID" value="CAG23499.1"/>
    <property type="molecule type" value="Genomic_DNA"/>
</dbReference>
<evidence type="ECO:0000256" key="4">
    <source>
        <dbReference type="ARBA" id="ARBA00023136"/>
    </source>
</evidence>
<keyword evidence="7" id="KW-1185">Reference proteome</keyword>
<dbReference type="Proteomes" id="UP000000593">
    <property type="component" value="Chromosome 2"/>
</dbReference>
<dbReference type="InterPro" id="IPR033900">
    <property type="entry name" value="Gram_neg_porin_domain"/>
</dbReference>
<comment type="subcellular location">
    <subcellularLocation>
        <location evidence="1">Cell outer membrane</location>
        <topology evidence="1">Multi-pass membrane protein</topology>
    </subcellularLocation>
</comment>
<dbReference type="GO" id="GO:0009279">
    <property type="term" value="C:cell outer membrane"/>
    <property type="evidence" value="ECO:0007669"/>
    <property type="project" value="UniProtKB-SubCell"/>
</dbReference>
<dbReference type="PANTHER" id="PTHR34501">
    <property type="entry name" value="PROTEIN YDDL-RELATED"/>
    <property type="match status" value="1"/>
</dbReference>
<proteinExistence type="inferred from homology"/>
<sequence length="339" mass="37441">MIINKMRKSTIALSIFSALLVNTANAAKVFNDGESELNIHGRVQGMYYVSDDKEVDGDNSYLRVGLDGKSKINDDLYAFGLYELQLKSNSHRDESGREDDDLDVRKAYVGLGSDYGTVSYGRQYGAVTLVSDYTDIFPEFGNEAAGVSADLFGTGRSDSVFKVTTQVNDLTVHVSYQAENEEVSTDAKSYGIAADYAFPMGFKFAVGYNKGDSAEGGEDAELLITALSYQRDKFYAAVVYNTGENYAKGDGSESGTDYDGIEAVLTYNFTEDFLVLAGYNSLEQDKESKVDVVNYYSLGLEYNLSSNFKTLAEYKFNELDDSESQREDDVLALAIRYSF</sequence>
<dbReference type="SUPFAM" id="SSF56935">
    <property type="entry name" value="Porins"/>
    <property type="match status" value="1"/>
</dbReference>
<accession>Q6LGT1</accession>
<feature type="signal peptide" evidence="5">
    <location>
        <begin position="1"/>
        <end position="26"/>
    </location>
</feature>